<name>A0A0B7BUB6_9EUPU</name>
<protein>
    <submittedName>
        <fullName evidence="1">Uncharacterized protein</fullName>
    </submittedName>
</protein>
<gene>
    <name evidence="1" type="primary">ORF212293</name>
</gene>
<organism evidence="1">
    <name type="scientific">Arion vulgaris</name>
    <dbReference type="NCBI Taxonomy" id="1028688"/>
    <lineage>
        <taxon>Eukaryota</taxon>
        <taxon>Metazoa</taxon>
        <taxon>Spiralia</taxon>
        <taxon>Lophotrochozoa</taxon>
        <taxon>Mollusca</taxon>
        <taxon>Gastropoda</taxon>
        <taxon>Heterobranchia</taxon>
        <taxon>Euthyneura</taxon>
        <taxon>Panpulmonata</taxon>
        <taxon>Eupulmonata</taxon>
        <taxon>Stylommatophora</taxon>
        <taxon>Helicina</taxon>
        <taxon>Arionoidea</taxon>
        <taxon>Arionidae</taxon>
        <taxon>Arion</taxon>
    </lineage>
</organism>
<proteinExistence type="predicted"/>
<reference evidence="1" key="1">
    <citation type="submission" date="2014-12" db="EMBL/GenBank/DDBJ databases">
        <title>Insight into the proteome of Arion vulgaris.</title>
        <authorList>
            <person name="Aradska J."/>
            <person name="Bulat T."/>
            <person name="Smidak R."/>
            <person name="Sarate P."/>
            <person name="Gangsoo J."/>
            <person name="Sialana F."/>
            <person name="Bilban M."/>
            <person name="Lubec G."/>
        </authorList>
    </citation>
    <scope>NUCLEOTIDE SEQUENCE</scope>
    <source>
        <tissue evidence="1">Skin</tissue>
    </source>
</reference>
<dbReference type="EMBL" id="HACG01049632">
    <property type="protein sequence ID" value="CEK96497.1"/>
    <property type="molecule type" value="Transcribed_RNA"/>
</dbReference>
<evidence type="ECO:0000313" key="1">
    <source>
        <dbReference type="EMBL" id="CEK96497.1"/>
    </source>
</evidence>
<accession>A0A0B7BUB6</accession>
<dbReference type="AlphaFoldDB" id="A0A0B7BUB6"/>
<sequence>MVGLEASSLLIVPISEQLSTLEPLSFGFSLYWSSDLSWSLFPLKVHRTTP</sequence>
<feature type="non-terminal residue" evidence="1">
    <location>
        <position position="50"/>
    </location>
</feature>